<sequence length="343" mass="38304">MAESGHETAKTRKEKIGGLKRLEPLTTMKTNCYHFCKLSLLSKPSAKIKQTEVLKNNQDVEDREVSKDSQSFLGSQMEISTQVEVHSMKKRILSLIMYFNDENNTRRKYIIHGTIILEGPPVTASPPPPVTWSPPPPVAAVSHGWFSRRFPEPQSRVILSHQSRAILSHSHRESSTTSHLESFATSRRDSVIAFSRSSDSLGQLPTRYITSSRTRLNYEILDPQRDWLPNAIFVVPHAQPLYLGLDKSTSAKIPATLGRVVQSLKTSTGKKNPLHENVVGALKRITLRICVESFTKGANERLDTIGICWLEAIRSRNSLILSGLDFPPSSDGWYGGFGGRKTS</sequence>
<reference evidence="2" key="1">
    <citation type="submission" date="2024-07" db="EMBL/GenBank/DDBJ databases">
        <title>Two chromosome-level genome assemblies of Korean endemic species Abeliophyllum distichum and Forsythia ovata (Oleaceae).</title>
        <authorList>
            <person name="Jang H."/>
        </authorList>
    </citation>
    <scope>NUCLEOTIDE SEQUENCE [LARGE SCALE GENOMIC DNA]</scope>
</reference>
<name>A0ABD1WC59_9LAMI</name>
<proteinExistence type="predicted"/>
<gene>
    <name evidence="1" type="ORF">Fot_16497</name>
</gene>
<dbReference type="Proteomes" id="UP001604277">
    <property type="component" value="Unassembled WGS sequence"/>
</dbReference>
<evidence type="ECO:0000313" key="1">
    <source>
        <dbReference type="EMBL" id="KAL2547264.1"/>
    </source>
</evidence>
<evidence type="ECO:0000313" key="2">
    <source>
        <dbReference type="Proteomes" id="UP001604277"/>
    </source>
</evidence>
<dbReference type="AlphaFoldDB" id="A0ABD1WC59"/>
<keyword evidence="2" id="KW-1185">Reference proteome</keyword>
<dbReference type="EMBL" id="JBFOLJ010000004">
    <property type="protein sequence ID" value="KAL2547264.1"/>
    <property type="molecule type" value="Genomic_DNA"/>
</dbReference>
<comment type="caution">
    <text evidence="1">The sequence shown here is derived from an EMBL/GenBank/DDBJ whole genome shotgun (WGS) entry which is preliminary data.</text>
</comment>
<accession>A0ABD1WC59</accession>
<organism evidence="1 2">
    <name type="scientific">Forsythia ovata</name>
    <dbReference type="NCBI Taxonomy" id="205694"/>
    <lineage>
        <taxon>Eukaryota</taxon>
        <taxon>Viridiplantae</taxon>
        <taxon>Streptophyta</taxon>
        <taxon>Embryophyta</taxon>
        <taxon>Tracheophyta</taxon>
        <taxon>Spermatophyta</taxon>
        <taxon>Magnoliopsida</taxon>
        <taxon>eudicotyledons</taxon>
        <taxon>Gunneridae</taxon>
        <taxon>Pentapetalae</taxon>
        <taxon>asterids</taxon>
        <taxon>lamiids</taxon>
        <taxon>Lamiales</taxon>
        <taxon>Oleaceae</taxon>
        <taxon>Forsythieae</taxon>
        <taxon>Forsythia</taxon>
    </lineage>
</organism>
<protein>
    <submittedName>
        <fullName evidence="1">Uncharacterized protein</fullName>
    </submittedName>
</protein>